<evidence type="ECO:0000313" key="3">
    <source>
        <dbReference type="Proteomes" id="UP000053477"/>
    </source>
</evidence>
<organism evidence="2 3">
    <name type="scientific">Schizopora paradoxa</name>
    <dbReference type="NCBI Taxonomy" id="27342"/>
    <lineage>
        <taxon>Eukaryota</taxon>
        <taxon>Fungi</taxon>
        <taxon>Dikarya</taxon>
        <taxon>Basidiomycota</taxon>
        <taxon>Agaricomycotina</taxon>
        <taxon>Agaricomycetes</taxon>
        <taxon>Hymenochaetales</taxon>
        <taxon>Schizoporaceae</taxon>
        <taxon>Schizopora</taxon>
    </lineage>
</organism>
<dbReference type="InParanoid" id="A0A0H2RN24"/>
<keyword evidence="1" id="KW-1133">Transmembrane helix</keyword>
<keyword evidence="3" id="KW-1185">Reference proteome</keyword>
<accession>A0A0H2RN24</accession>
<name>A0A0H2RN24_9AGAM</name>
<sequence>MSDEETLIDTFNGLYIFNLIVALISARLFQRGQFDMESRLVDWKGPVLPLSIFAVRKRGHCPHSTIGHWLFINIVNTPLFLKIEG</sequence>
<evidence type="ECO:0000256" key="1">
    <source>
        <dbReference type="SAM" id="Phobius"/>
    </source>
</evidence>
<dbReference type="AlphaFoldDB" id="A0A0H2RN24"/>
<dbReference type="Proteomes" id="UP000053477">
    <property type="component" value="Unassembled WGS sequence"/>
</dbReference>
<dbReference type="EMBL" id="KQ085967">
    <property type="protein sequence ID" value="KLO12977.1"/>
    <property type="molecule type" value="Genomic_DNA"/>
</dbReference>
<feature type="transmembrane region" description="Helical" evidence="1">
    <location>
        <begin position="12"/>
        <end position="29"/>
    </location>
</feature>
<keyword evidence="1" id="KW-0472">Membrane</keyword>
<evidence type="ECO:0000313" key="2">
    <source>
        <dbReference type="EMBL" id="KLO12977.1"/>
    </source>
</evidence>
<proteinExistence type="predicted"/>
<reference evidence="2 3" key="1">
    <citation type="submission" date="2015-04" db="EMBL/GenBank/DDBJ databases">
        <title>Complete genome sequence of Schizopora paradoxa KUC8140, a cosmopolitan wood degrader in East Asia.</title>
        <authorList>
            <consortium name="DOE Joint Genome Institute"/>
            <person name="Min B."/>
            <person name="Park H."/>
            <person name="Jang Y."/>
            <person name="Kim J.-J."/>
            <person name="Kim K.H."/>
            <person name="Pangilinan J."/>
            <person name="Lipzen A."/>
            <person name="Riley R."/>
            <person name="Grigoriev I.V."/>
            <person name="Spatafora J.W."/>
            <person name="Choi I.-G."/>
        </authorList>
    </citation>
    <scope>NUCLEOTIDE SEQUENCE [LARGE SCALE GENOMIC DNA]</scope>
    <source>
        <strain evidence="2 3">KUC8140</strain>
    </source>
</reference>
<protein>
    <submittedName>
        <fullName evidence="2">Uncharacterized protein</fullName>
    </submittedName>
</protein>
<keyword evidence="1" id="KW-0812">Transmembrane</keyword>
<gene>
    <name evidence="2" type="ORF">SCHPADRAFT_940755</name>
</gene>